<dbReference type="SUPFAM" id="SSF55781">
    <property type="entry name" value="GAF domain-like"/>
    <property type="match status" value="1"/>
</dbReference>
<accession>A0AAX3TBN8</accession>
<keyword evidence="3" id="KW-0804">Transcription</keyword>
<sequence length="268" mass="29399">MSRTIEEIVSSSLRRVRRDTNVSLAFAGMAKGRSTVHLQHFEGETKGVIDGVSIEVGHGLGGRVVALRRPMVVDDYLETPRISHRYNDIIEQEELRAMMAAPVIVDRVPIAVIYGALHTPRLIGDRMLDTLASEARAIEQEIASARALLEYDAHSPDKDLRNRVTAAFARLRQLVEDVDDQRLSGELTDIIEMLTAETDAKSMSTNITAREQDVLAFVALGYPNARIADSLGLTVNTVKGYMKGIMHKLGASSRLEAVVLARSAGLLP</sequence>
<organism evidence="5 6">
    <name type="scientific">Gordonia hongkongensis</name>
    <dbReference type="NCBI Taxonomy" id="1701090"/>
    <lineage>
        <taxon>Bacteria</taxon>
        <taxon>Bacillati</taxon>
        <taxon>Actinomycetota</taxon>
        <taxon>Actinomycetes</taxon>
        <taxon>Mycobacteriales</taxon>
        <taxon>Gordoniaceae</taxon>
        <taxon>Gordonia</taxon>
    </lineage>
</organism>
<dbReference type="Pfam" id="PF13185">
    <property type="entry name" value="GAF_2"/>
    <property type="match status" value="1"/>
</dbReference>
<evidence type="ECO:0000313" key="6">
    <source>
        <dbReference type="Proteomes" id="UP001213504"/>
    </source>
</evidence>
<dbReference type="Gene3D" id="1.10.10.10">
    <property type="entry name" value="Winged helix-like DNA-binding domain superfamily/Winged helix DNA-binding domain"/>
    <property type="match status" value="1"/>
</dbReference>
<keyword evidence="2" id="KW-0238">DNA-binding</keyword>
<protein>
    <submittedName>
        <fullName evidence="5">LuxR C-terminal-related transcriptional regulator</fullName>
    </submittedName>
</protein>
<dbReference type="GO" id="GO:0003677">
    <property type="term" value="F:DNA binding"/>
    <property type="evidence" value="ECO:0007669"/>
    <property type="project" value="UniProtKB-KW"/>
</dbReference>
<evidence type="ECO:0000259" key="4">
    <source>
        <dbReference type="PROSITE" id="PS50043"/>
    </source>
</evidence>
<dbReference type="PANTHER" id="PTHR44688:SF25">
    <property type="entry name" value="HTH LUXR-TYPE DOMAIN-CONTAINING PROTEIN"/>
    <property type="match status" value="1"/>
</dbReference>
<keyword evidence="1" id="KW-0805">Transcription regulation</keyword>
<evidence type="ECO:0000256" key="3">
    <source>
        <dbReference type="ARBA" id="ARBA00023163"/>
    </source>
</evidence>
<dbReference type="GO" id="GO:0006355">
    <property type="term" value="P:regulation of DNA-templated transcription"/>
    <property type="evidence" value="ECO:0007669"/>
    <property type="project" value="InterPro"/>
</dbReference>
<dbReference type="RefSeq" id="WP_006898342.1">
    <property type="nucleotide sequence ID" value="NZ_CP121270.1"/>
</dbReference>
<evidence type="ECO:0000256" key="1">
    <source>
        <dbReference type="ARBA" id="ARBA00023015"/>
    </source>
</evidence>
<dbReference type="SUPFAM" id="SSF46894">
    <property type="entry name" value="C-terminal effector domain of the bipartite response regulators"/>
    <property type="match status" value="1"/>
</dbReference>
<dbReference type="InterPro" id="IPR029016">
    <property type="entry name" value="GAF-like_dom_sf"/>
</dbReference>
<dbReference type="PROSITE" id="PS50043">
    <property type="entry name" value="HTH_LUXR_2"/>
    <property type="match status" value="1"/>
</dbReference>
<dbReference type="CDD" id="cd06170">
    <property type="entry name" value="LuxR_C_like"/>
    <property type="match status" value="1"/>
</dbReference>
<dbReference type="InterPro" id="IPR016032">
    <property type="entry name" value="Sig_transdc_resp-reg_C-effctor"/>
</dbReference>
<dbReference type="Pfam" id="PF00196">
    <property type="entry name" value="GerE"/>
    <property type="match status" value="1"/>
</dbReference>
<feature type="domain" description="HTH luxR-type" evidence="4">
    <location>
        <begin position="200"/>
        <end position="265"/>
    </location>
</feature>
<dbReference type="PRINTS" id="PR00038">
    <property type="entry name" value="HTHLUXR"/>
</dbReference>
<dbReference type="SMART" id="SM00421">
    <property type="entry name" value="HTH_LUXR"/>
    <property type="match status" value="1"/>
</dbReference>
<name>A0AAX3TBN8_9ACTN</name>
<gene>
    <name evidence="5" type="ORF">P9A14_08435</name>
</gene>
<dbReference type="InterPro" id="IPR036388">
    <property type="entry name" value="WH-like_DNA-bd_sf"/>
</dbReference>
<dbReference type="EMBL" id="CP121270">
    <property type="protein sequence ID" value="WFP26504.1"/>
    <property type="molecule type" value="Genomic_DNA"/>
</dbReference>
<dbReference type="InterPro" id="IPR003018">
    <property type="entry name" value="GAF"/>
</dbReference>
<dbReference type="InterPro" id="IPR000792">
    <property type="entry name" value="Tscrpt_reg_LuxR_C"/>
</dbReference>
<dbReference type="Proteomes" id="UP001213504">
    <property type="component" value="Chromosome"/>
</dbReference>
<dbReference type="PANTHER" id="PTHR44688">
    <property type="entry name" value="DNA-BINDING TRANSCRIPTIONAL ACTIVATOR DEVR_DOSR"/>
    <property type="match status" value="1"/>
</dbReference>
<dbReference type="AlphaFoldDB" id="A0AAX3TBN8"/>
<evidence type="ECO:0000256" key="2">
    <source>
        <dbReference type="ARBA" id="ARBA00023125"/>
    </source>
</evidence>
<evidence type="ECO:0000313" key="5">
    <source>
        <dbReference type="EMBL" id="WFP26504.1"/>
    </source>
</evidence>
<proteinExistence type="predicted"/>
<dbReference type="Gene3D" id="3.30.450.40">
    <property type="match status" value="1"/>
</dbReference>
<reference evidence="5" key="1">
    <citation type="submission" date="2023-04" db="EMBL/GenBank/DDBJ databases">
        <title>Complete genome sequence of a phthalic acid esters degrading bacterial strain.</title>
        <authorList>
            <person name="Weng L."/>
            <person name="Jia Y."/>
            <person name="Ren L."/>
        </authorList>
    </citation>
    <scope>NUCLEOTIDE SEQUENCE</scope>
    <source>
        <strain evidence="5">RL-LY01</strain>
    </source>
</reference>